<proteinExistence type="predicted"/>
<name>A0ABX8VCS7_9MYCO</name>
<sequence>MSDDVGGLSVRQGPRKRAGDVRVADFTLLVRVEGRPAAVRVFTDDEADEAAQYAASTGGVVVPLPLSPPAGYVRGPDGSLLPEGAAGASPPA</sequence>
<evidence type="ECO:0000313" key="1">
    <source>
        <dbReference type="EMBL" id="QYL15579.1"/>
    </source>
</evidence>
<reference evidence="1 2" key="1">
    <citation type="submission" date="2021-07" db="EMBL/GenBank/DDBJ databases">
        <title>Whole genome sequencing of non-tuberculosis mycobacteria type-strains.</title>
        <authorList>
            <person name="Igarashi Y."/>
            <person name="Osugi A."/>
            <person name="Mitarai S."/>
        </authorList>
    </citation>
    <scope>NUCLEOTIDE SEQUENCE [LARGE SCALE GENOMIC DNA]</scope>
    <source>
        <strain evidence="1 2">JCM 16370</strain>
    </source>
</reference>
<evidence type="ECO:0008006" key="3">
    <source>
        <dbReference type="Google" id="ProtNLM"/>
    </source>
</evidence>
<keyword evidence="2" id="KW-1185">Reference proteome</keyword>
<dbReference type="Proteomes" id="UP000825367">
    <property type="component" value="Chromosome"/>
</dbReference>
<dbReference type="RefSeq" id="WP_096312964.1">
    <property type="nucleotide sequence ID" value="NZ_BAAAVX010000083.1"/>
</dbReference>
<organism evidence="1 2">
    <name type="scientific">Mycolicibacterium pallens</name>
    <dbReference type="NCBI Taxonomy" id="370524"/>
    <lineage>
        <taxon>Bacteria</taxon>
        <taxon>Bacillati</taxon>
        <taxon>Actinomycetota</taxon>
        <taxon>Actinomycetes</taxon>
        <taxon>Mycobacteriales</taxon>
        <taxon>Mycobacteriaceae</taxon>
        <taxon>Mycolicibacterium</taxon>
    </lineage>
</organism>
<protein>
    <recommendedName>
        <fullName evidence="3">Glyoxalase</fullName>
    </recommendedName>
</protein>
<accession>A0ABX8VCS7</accession>
<dbReference type="EMBL" id="CP080333">
    <property type="protein sequence ID" value="QYL15579.1"/>
    <property type="molecule type" value="Genomic_DNA"/>
</dbReference>
<gene>
    <name evidence="1" type="ORF">K0O64_21115</name>
</gene>
<evidence type="ECO:0000313" key="2">
    <source>
        <dbReference type="Proteomes" id="UP000825367"/>
    </source>
</evidence>